<feature type="domain" description="Glutamyl-tRNA reductase N-terminal" evidence="1">
    <location>
        <begin position="7"/>
        <end position="145"/>
    </location>
</feature>
<dbReference type="GO" id="GO:0019353">
    <property type="term" value="P:protoporphyrinogen IX biosynthetic process from glutamate"/>
    <property type="evidence" value="ECO:0007669"/>
    <property type="project" value="TreeGrafter"/>
</dbReference>
<dbReference type="GO" id="GO:0008883">
    <property type="term" value="F:glutamyl-tRNA reductase activity"/>
    <property type="evidence" value="ECO:0007669"/>
    <property type="project" value="InterPro"/>
</dbReference>
<reference evidence="3" key="1">
    <citation type="submission" date="2016-10" db="EMBL/GenBank/DDBJ databases">
        <authorList>
            <person name="Varghese N."/>
            <person name="Submissions S."/>
        </authorList>
    </citation>
    <scope>NUCLEOTIDE SEQUENCE [LARGE SCALE GENOMIC DNA]</scope>
    <source>
        <strain evidence="3">DSM 25751</strain>
    </source>
</reference>
<dbReference type="OrthoDB" id="110209at2"/>
<dbReference type="RefSeq" id="WP_091631786.1">
    <property type="nucleotide sequence ID" value="NZ_FNYW01000001.1"/>
</dbReference>
<dbReference type="Gene3D" id="3.30.460.30">
    <property type="entry name" value="Glutamyl-tRNA reductase, N-terminal domain"/>
    <property type="match status" value="1"/>
</dbReference>
<dbReference type="GO" id="GO:0050661">
    <property type="term" value="F:NADP binding"/>
    <property type="evidence" value="ECO:0007669"/>
    <property type="project" value="InterPro"/>
</dbReference>
<evidence type="ECO:0000313" key="3">
    <source>
        <dbReference type="Proteomes" id="UP000198564"/>
    </source>
</evidence>
<dbReference type="Proteomes" id="UP000198564">
    <property type="component" value="Unassembled WGS sequence"/>
</dbReference>
<dbReference type="InterPro" id="IPR015895">
    <property type="entry name" value="4pyrrol_synth_GluRdtase_N"/>
</dbReference>
<dbReference type="STRING" id="1130080.SAMN04488113_10189"/>
<gene>
    <name evidence="2" type="ORF">SAMN04488113_10189</name>
</gene>
<evidence type="ECO:0000259" key="1">
    <source>
        <dbReference type="Pfam" id="PF05201"/>
    </source>
</evidence>
<proteinExistence type="predicted"/>
<dbReference type="PANTHER" id="PTHR43013:SF1">
    <property type="entry name" value="GLUTAMYL-TRNA REDUCTASE"/>
    <property type="match status" value="1"/>
</dbReference>
<dbReference type="PANTHER" id="PTHR43013">
    <property type="entry name" value="GLUTAMYL-TRNA REDUCTASE"/>
    <property type="match status" value="1"/>
</dbReference>
<keyword evidence="3" id="KW-1185">Reference proteome</keyword>
<name>A0A1H6R620_9LACT</name>
<dbReference type="Pfam" id="PF05201">
    <property type="entry name" value="GlutR_N"/>
    <property type="match status" value="1"/>
</dbReference>
<accession>A0A1H6R620</accession>
<dbReference type="InterPro" id="IPR036343">
    <property type="entry name" value="GluRdtase_N_sf"/>
</dbReference>
<dbReference type="EMBL" id="FNYW01000001">
    <property type="protein sequence ID" value="SEI48654.1"/>
    <property type="molecule type" value="Genomic_DNA"/>
</dbReference>
<evidence type="ECO:0000313" key="2">
    <source>
        <dbReference type="EMBL" id="SEI48654.1"/>
    </source>
</evidence>
<dbReference type="SUPFAM" id="SSF69742">
    <property type="entry name" value="Glutamyl tRNA-reductase catalytic, N-terminal domain"/>
    <property type="match status" value="1"/>
</dbReference>
<protein>
    <submittedName>
        <fullName evidence="2">Glutamyl-tRNA reductase</fullName>
    </submittedName>
</protein>
<organism evidence="2 3">
    <name type="scientific">Alkalibacterium gilvum</name>
    <dbReference type="NCBI Taxonomy" id="1130080"/>
    <lineage>
        <taxon>Bacteria</taxon>
        <taxon>Bacillati</taxon>
        <taxon>Bacillota</taxon>
        <taxon>Bacilli</taxon>
        <taxon>Lactobacillales</taxon>
        <taxon>Carnobacteriaceae</taxon>
        <taxon>Alkalibacterium</taxon>
    </lineage>
</organism>
<dbReference type="AlphaFoldDB" id="A0A1H6R620"/>
<sequence length="356" mass="41207">MKLIMYGMNQTTVSKDVLHKYRLDYSMREQHLKDISNFKGVSEVMLVATEKRNEYYLYIDETIFNHGDLLRYLSVHTGRSLENIILETYSKFNSDVVTHLFRLTSVVNEYSEPLSVLEQSLYEGKLLKTTGEILENLFNRSISFSLSLYDKKALYPLLNSYEAKMIQSMDLNLPVKEDLDFLIIGSHQILKHLSTYLVGKTNAYLTFLEKNEKSKKMIASLRRSLVLTNKLQKINTIQTADLNQLVYRLSKSDVIIIGPSVKNAWLSNELLEDMHEMRPSTKNQLILDLCGSQDETLFFDYPEMNYIQIPESKGNDYSSEKVKVASTFYEDYVTNESNAFMDTFNQKSKEKGIALL</sequence>